<proteinExistence type="predicted"/>
<dbReference type="EMBL" id="JAKWBI020000103">
    <property type="protein sequence ID" value="KAJ2902733.1"/>
    <property type="molecule type" value="Genomic_DNA"/>
</dbReference>
<dbReference type="Pfam" id="PF00172">
    <property type="entry name" value="Zn_clus"/>
    <property type="match status" value="1"/>
</dbReference>
<evidence type="ECO:0000313" key="5">
    <source>
        <dbReference type="EMBL" id="KAJ2902733.1"/>
    </source>
</evidence>
<dbReference type="GO" id="GO:0006351">
    <property type="term" value="P:DNA-templated transcription"/>
    <property type="evidence" value="ECO:0007669"/>
    <property type="project" value="InterPro"/>
</dbReference>
<evidence type="ECO:0000313" key="6">
    <source>
        <dbReference type="Proteomes" id="UP001201980"/>
    </source>
</evidence>
<dbReference type="GO" id="GO:0000981">
    <property type="term" value="F:DNA-binding transcription factor activity, RNA polymerase II-specific"/>
    <property type="evidence" value="ECO:0007669"/>
    <property type="project" value="InterPro"/>
</dbReference>
<dbReference type="Pfam" id="PF04082">
    <property type="entry name" value="Fungal_trans"/>
    <property type="match status" value="1"/>
</dbReference>
<dbReference type="AlphaFoldDB" id="A0AAD5WS76"/>
<feature type="domain" description="Zn(2)-C6 fungal-type" evidence="4">
    <location>
        <begin position="110"/>
        <end position="140"/>
    </location>
</feature>
<evidence type="ECO:0000256" key="2">
    <source>
        <dbReference type="ARBA" id="ARBA00023242"/>
    </source>
</evidence>
<dbReference type="CDD" id="cd00067">
    <property type="entry name" value="GAL4"/>
    <property type="match status" value="1"/>
</dbReference>
<gene>
    <name evidence="5" type="ORF">MKZ38_000159</name>
</gene>
<dbReference type="SMART" id="SM00066">
    <property type="entry name" value="GAL4"/>
    <property type="match status" value="1"/>
</dbReference>
<evidence type="ECO:0000256" key="3">
    <source>
        <dbReference type="SAM" id="MobiDB-lite"/>
    </source>
</evidence>
<keyword evidence="1" id="KW-0479">Metal-binding</keyword>
<dbReference type="InterPro" id="IPR053181">
    <property type="entry name" value="EcdB-like_regulator"/>
</dbReference>
<organism evidence="5 6">
    <name type="scientific">Zalerion maritima</name>
    <dbReference type="NCBI Taxonomy" id="339359"/>
    <lineage>
        <taxon>Eukaryota</taxon>
        <taxon>Fungi</taxon>
        <taxon>Dikarya</taxon>
        <taxon>Ascomycota</taxon>
        <taxon>Pezizomycotina</taxon>
        <taxon>Sordariomycetes</taxon>
        <taxon>Lulworthiomycetidae</taxon>
        <taxon>Lulworthiales</taxon>
        <taxon>Lulworthiaceae</taxon>
        <taxon>Zalerion</taxon>
    </lineage>
</organism>
<keyword evidence="6" id="KW-1185">Reference proteome</keyword>
<dbReference type="CDD" id="cd12148">
    <property type="entry name" value="fungal_TF_MHR"/>
    <property type="match status" value="1"/>
</dbReference>
<dbReference type="InterPro" id="IPR001138">
    <property type="entry name" value="Zn2Cys6_DnaBD"/>
</dbReference>
<dbReference type="InterPro" id="IPR007219">
    <property type="entry name" value="XnlR_reg_dom"/>
</dbReference>
<evidence type="ECO:0000256" key="1">
    <source>
        <dbReference type="ARBA" id="ARBA00022723"/>
    </source>
</evidence>
<dbReference type="GO" id="GO:0003677">
    <property type="term" value="F:DNA binding"/>
    <property type="evidence" value="ECO:0007669"/>
    <property type="project" value="InterPro"/>
</dbReference>
<reference evidence="5" key="1">
    <citation type="submission" date="2022-07" db="EMBL/GenBank/DDBJ databases">
        <title>Draft genome sequence of Zalerion maritima ATCC 34329, a (micro)plastics degrading marine fungus.</title>
        <authorList>
            <person name="Paco A."/>
            <person name="Goncalves M.F.M."/>
            <person name="Rocha-Santos T.A.P."/>
            <person name="Alves A."/>
        </authorList>
    </citation>
    <scope>NUCLEOTIDE SEQUENCE</scope>
    <source>
        <strain evidence="5">ATCC 34329</strain>
    </source>
</reference>
<dbReference type="SUPFAM" id="SSF57701">
    <property type="entry name" value="Zn2/Cys6 DNA-binding domain"/>
    <property type="match status" value="1"/>
</dbReference>
<dbReference type="PANTHER" id="PTHR47785:SF5">
    <property type="entry name" value="ZN(II)2CYS6 TRANSCRIPTION FACTOR (EUROFUNG)"/>
    <property type="match status" value="1"/>
</dbReference>
<dbReference type="PROSITE" id="PS00463">
    <property type="entry name" value="ZN2_CY6_FUNGAL_1"/>
    <property type="match status" value="1"/>
</dbReference>
<name>A0AAD5WS76_9PEZI</name>
<evidence type="ECO:0000259" key="4">
    <source>
        <dbReference type="PROSITE" id="PS50048"/>
    </source>
</evidence>
<dbReference type="PANTHER" id="PTHR47785">
    <property type="entry name" value="ZN(II)2CYS6 TRANSCRIPTION FACTOR (EUROFUNG)-RELATED-RELATED"/>
    <property type="match status" value="1"/>
</dbReference>
<feature type="compositionally biased region" description="Low complexity" evidence="3">
    <location>
        <begin position="73"/>
        <end position="86"/>
    </location>
</feature>
<protein>
    <recommendedName>
        <fullName evidence="4">Zn(2)-C6 fungal-type domain-containing protein</fullName>
    </recommendedName>
</protein>
<dbReference type="Proteomes" id="UP001201980">
    <property type="component" value="Unassembled WGS sequence"/>
</dbReference>
<dbReference type="Gene3D" id="4.10.240.10">
    <property type="entry name" value="Zn(2)-C6 fungal-type DNA-binding domain"/>
    <property type="match status" value="1"/>
</dbReference>
<dbReference type="GO" id="GO:0008270">
    <property type="term" value="F:zinc ion binding"/>
    <property type="evidence" value="ECO:0007669"/>
    <property type="project" value="InterPro"/>
</dbReference>
<dbReference type="InterPro" id="IPR036864">
    <property type="entry name" value="Zn2-C6_fun-type_DNA-bd_sf"/>
</dbReference>
<keyword evidence="2" id="KW-0539">Nucleus</keyword>
<sequence>MHAGAALRKVQVSIRLPYRHSAALHYGNRCQSTIHGAEAPKLPAYKVIPDPSFSILFPLFGHLGAHQFLRHSSSLSTSSPMSGLPTRVDSPSGKRQRTSTIYQRKRAVAACQTCRQRKTKCDNVRPRCGFCQGSGAQCVYTGANGNDYSAFDPASLAILDRIDHVVSLLEARPLLAPGAEPSASTDQLSSIPANSTNQQVASVSADQTLAGDVTWFLDLPDLPSAVNSCEGILRWPIFEGVVTASVQSFVLEDSAENDRTRQAAEQTPAALCRGVQEDDIVPLSKKFLAFVHVKNPILDVADFNAKVRHAAEYGLGWDGSSCLVLVACALACLSAPFQPGANASGTPESTRSSRLAYTDRDTAALYYLAAKKRLGLVPPSLPYLQCLFLFGVYEMYVLNPMQAWFYFNRACVDFENISWAQSRKASLQDQKVLRRSQRLEQRLYWSCMKSECELRCEVPFPSSGIARCQYQDMFPSPPTELSSPTGGQYPPCDVLHEEIIHEEEKGWFYYLAEISFRRMMNRAMAVMGRDGEQGWLLNIRETMKQCEELNEQIRIWSSHIPPQISLDNDKLSNDELAHYVYNRALTCREWIHRPFLYYIIHQPAEDSNFAQALPLARKCLELCVEHLFRSAAHHRHHGTWYIARSSMSRALLLLGASRSAKIQLPESSRDAVDKARCTLELWCEEAPDLQWALEVLNNIYAQVWGEASS</sequence>
<comment type="caution">
    <text evidence="5">The sequence shown here is derived from an EMBL/GenBank/DDBJ whole genome shotgun (WGS) entry which is preliminary data.</text>
</comment>
<accession>A0AAD5WS76</accession>
<dbReference type="PROSITE" id="PS50048">
    <property type="entry name" value="ZN2_CY6_FUNGAL_2"/>
    <property type="match status" value="1"/>
</dbReference>
<feature type="region of interest" description="Disordered" evidence="3">
    <location>
        <begin position="73"/>
        <end position="99"/>
    </location>
</feature>